<protein>
    <submittedName>
        <fullName evidence="1">DUF937 domain-containing protein</fullName>
    </submittedName>
</protein>
<dbReference type="EMBL" id="CP053708">
    <property type="protein sequence ID" value="QKE92142.1"/>
    <property type="molecule type" value="Genomic_DNA"/>
</dbReference>
<dbReference type="Proteomes" id="UP000500767">
    <property type="component" value="Chromosome"/>
</dbReference>
<reference evidence="1 2" key="1">
    <citation type="journal article" date="2014" name="World J. Microbiol. Biotechnol.">
        <title>Biodiversity and physiological characteristics of Antarctic and Arctic lichens-associated bacteria.</title>
        <authorList>
            <person name="Lee Y.M."/>
            <person name="Kim E.H."/>
            <person name="Lee H.K."/>
            <person name="Hong S.G."/>
        </authorList>
    </citation>
    <scope>NUCLEOTIDE SEQUENCE [LARGE SCALE GENOMIC DNA]</scope>
    <source>
        <strain evidence="1 2">PAMC 26569</strain>
    </source>
</reference>
<gene>
    <name evidence="1" type="ORF">HN018_20755</name>
</gene>
<dbReference type="InterPro" id="IPR045372">
    <property type="entry name" value="YidB"/>
</dbReference>
<name>A0A6M8HUV0_9PROT</name>
<dbReference type="RefSeq" id="WP_171837022.1">
    <property type="nucleotide sequence ID" value="NZ_CP053708.1"/>
</dbReference>
<dbReference type="KEGG" id="lck:HN018_20755"/>
<proteinExistence type="predicted"/>
<dbReference type="InterPro" id="IPR027405">
    <property type="entry name" value="YidB-like"/>
</dbReference>
<dbReference type="SUPFAM" id="SSF140804">
    <property type="entry name" value="YidB-like"/>
    <property type="match status" value="1"/>
</dbReference>
<evidence type="ECO:0000313" key="2">
    <source>
        <dbReference type="Proteomes" id="UP000500767"/>
    </source>
</evidence>
<dbReference type="Pfam" id="PF20159">
    <property type="entry name" value="YidB"/>
    <property type="match status" value="1"/>
</dbReference>
<keyword evidence="2" id="KW-1185">Reference proteome</keyword>
<evidence type="ECO:0000313" key="1">
    <source>
        <dbReference type="EMBL" id="QKE92142.1"/>
    </source>
</evidence>
<organism evidence="1 2">
    <name type="scientific">Lichenicola cladoniae</name>
    <dbReference type="NCBI Taxonomy" id="1484109"/>
    <lineage>
        <taxon>Bacteria</taxon>
        <taxon>Pseudomonadati</taxon>
        <taxon>Pseudomonadota</taxon>
        <taxon>Alphaproteobacteria</taxon>
        <taxon>Acetobacterales</taxon>
        <taxon>Acetobacteraceae</taxon>
        <taxon>Lichenicola</taxon>
    </lineage>
</organism>
<dbReference type="Gene3D" id="1.10.10.690">
    <property type="entry name" value="YidB-like"/>
    <property type="match status" value="1"/>
</dbReference>
<sequence length="139" mass="13465">MGLLDSVIGGLMGGSGGGASPIGGILMNMLGGGNQAGGQGMGGMAGGQGMAGGIGGLLSSFQQAGLGHIAESWIGNGANQSVSPGQLQSVFGQDQVQSMASQAGMQPSDFLSQLSQHLPNAVHGMTPNGQIPDEGTVSV</sequence>
<dbReference type="AlphaFoldDB" id="A0A6M8HUV0"/>
<accession>A0A6M8HUV0</accession>